<dbReference type="InterPro" id="IPR014001">
    <property type="entry name" value="Helicase_ATP-bd"/>
</dbReference>
<evidence type="ECO:0000313" key="12">
    <source>
        <dbReference type="Proteomes" id="UP000887566"/>
    </source>
</evidence>
<dbReference type="WBParaSite" id="PSAMB.scaffold997size37417.g10162.t1">
    <property type="protein sequence ID" value="PSAMB.scaffold997size37417.g10162.t1"/>
    <property type="gene ID" value="PSAMB.scaffold997size37417.g10162"/>
</dbReference>
<dbReference type="InterPro" id="IPR000330">
    <property type="entry name" value="SNF2_N"/>
</dbReference>
<evidence type="ECO:0000256" key="3">
    <source>
        <dbReference type="ARBA" id="ARBA00022741"/>
    </source>
</evidence>
<dbReference type="PROSITE" id="PS51192">
    <property type="entry name" value="HELICASE_ATP_BIND_1"/>
    <property type="match status" value="1"/>
</dbReference>
<sequence length="1194" mass="134650">MLKGQGAIEELLEDLIASVASNMEAVSLSDDKVVSNDAISSLVQKKEESDNEDSAASFFFDGDEHVMRDHIGQETADSNDHLAMNGAAACDFTENSQFDCDFLVAKAEELDSLDDYGFGELKMTKSRDPEEQLDVELEQSALKKELDAPNSDDEGSDEESNEPTTSGLISVDLPTTKRPRKRKHIRNVIQEELLSETARTEQQRERERLERLEKQKATIEESSPPPSIEVIEISDDEEELNADLKRGKFASTQLHKPPLQVLDERFGGAQKASRHRRRPSGDLESTALTQDGRLPVNANKPEGDPDIFVADHLTKILQPHQLGGVRFMYDNIIESLQDYDSSPGFGCILAHSMGLGKTIQVITFTEIFLRHTTAKRVLIIVPINTIQNWLNEFDRFLPRMSPSAEIIRQFNVRILGDSVKTLEQRAALIDDWYQTGGVLLIGYEMFRLLIQSKPPKRKQSKKASEKGEVIDIEKEEVRENTVKKLRVALIDPGPDLVVCDEGHRIKTLKTEVAVALNSIRTRRRIVLTGYPLQNNLMEYYCMVDFVRPNYLGTRKEFANMFERPIKNGQCADSTATDLKFARQRAHVLVDMLKGFVHRRTHHLLRQILPKNLEYVLLLRKSAIQHELYRRFVIYCQSEMDCGDVSVFNPLKAFAACCKIWNHPDILHNVLLSKQAASNGSGNGRPSTSRQASQAADFDLEETFEEPVTPAYRPSPETSGSIKYDWAEDIMCNYQAGIVENGYKMAIALAILEEATQLGDKVLLFSQSLYTLDLIEKYLESKCRLTTPQGSFDWRRNRNYFRFDGSTSAIERERLISRFNNEPGIFLFLISTRAGSLGINLVSANRVIIFDASWNPCHDAQAVCRVYRYGQQKPTFIYRLICDNSMERAIFNRQIGKHGLSQRVVDDQQIDANLTRNELERLLVYDEALDVVSNHWDVTSWEIDDAVLWTVSMRLSNMFAQSPFLHETLMSERDEALSEQEKREAKELYENEKKMSMSRFTDEPYNGYSADAHNRLGAYARPRFTRPPELSWPFSAPPPMPMPMVYQKPTAAIRPLRSTPMPMAVQMVGSPSSSSLGSSIGLPASPFANPPGTSTRPVERITTATELNLPSISYPGQYISIGPQQDAMVVRTQRGTYLRLPDGHVLDAKGTQYDQDSSALAYQMYPTAATSFAAASRPFPTSSSSADVIDLCDSD</sequence>
<feature type="region of interest" description="Disordered" evidence="9">
    <location>
        <begin position="144"/>
        <end position="184"/>
    </location>
</feature>
<feature type="domain" description="Helicase ATP-binding" evidence="10">
    <location>
        <begin position="338"/>
        <end position="549"/>
    </location>
</feature>
<dbReference type="PANTHER" id="PTHR45797">
    <property type="entry name" value="RAD54-LIKE"/>
    <property type="match status" value="1"/>
</dbReference>
<evidence type="ECO:0000313" key="13">
    <source>
        <dbReference type="WBParaSite" id="PSAMB.scaffold997size37417.g10162.t1"/>
    </source>
</evidence>
<evidence type="ECO:0000259" key="10">
    <source>
        <dbReference type="PROSITE" id="PS51192"/>
    </source>
</evidence>
<dbReference type="SMART" id="SM00487">
    <property type="entry name" value="DEXDc"/>
    <property type="match status" value="1"/>
</dbReference>
<dbReference type="AlphaFoldDB" id="A0A914XSJ1"/>
<dbReference type="SUPFAM" id="SSF52540">
    <property type="entry name" value="P-loop containing nucleoside triphosphate hydrolases"/>
    <property type="match status" value="2"/>
</dbReference>
<dbReference type="GO" id="GO:0003677">
    <property type="term" value="F:DNA binding"/>
    <property type="evidence" value="ECO:0007669"/>
    <property type="project" value="UniProtKB-KW"/>
</dbReference>
<keyword evidence="8" id="KW-0539">Nucleus</keyword>
<dbReference type="Proteomes" id="UP000887566">
    <property type="component" value="Unplaced"/>
</dbReference>
<evidence type="ECO:0000256" key="9">
    <source>
        <dbReference type="SAM" id="MobiDB-lite"/>
    </source>
</evidence>
<dbReference type="Gene3D" id="3.40.50.10810">
    <property type="entry name" value="Tandem AAA-ATPase domain"/>
    <property type="match status" value="1"/>
</dbReference>
<dbReference type="GO" id="GO:0005524">
    <property type="term" value="F:ATP binding"/>
    <property type="evidence" value="ECO:0007669"/>
    <property type="project" value="UniProtKB-KW"/>
</dbReference>
<evidence type="ECO:0000256" key="1">
    <source>
        <dbReference type="ARBA" id="ARBA00004123"/>
    </source>
</evidence>
<dbReference type="InterPro" id="IPR049730">
    <property type="entry name" value="SNF2/RAD54-like_C"/>
</dbReference>
<evidence type="ECO:0000256" key="6">
    <source>
        <dbReference type="ARBA" id="ARBA00022840"/>
    </source>
</evidence>
<accession>A0A914XSJ1</accession>
<proteinExistence type="inferred from homology"/>
<evidence type="ECO:0000256" key="4">
    <source>
        <dbReference type="ARBA" id="ARBA00022801"/>
    </source>
</evidence>
<name>A0A914XSJ1_9BILA</name>
<evidence type="ECO:0000259" key="11">
    <source>
        <dbReference type="PROSITE" id="PS51194"/>
    </source>
</evidence>
<dbReference type="Gene3D" id="3.40.50.300">
    <property type="entry name" value="P-loop containing nucleotide triphosphate hydrolases"/>
    <property type="match status" value="2"/>
</dbReference>
<feature type="region of interest" description="Disordered" evidence="9">
    <location>
        <begin position="196"/>
        <end position="225"/>
    </location>
</feature>
<dbReference type="Gene3D" id="1.20.120.850">
    <property type="entry name" value="SWI2/SNF2 ATPases, N-terminal domain"/>
    <property type="match status" value="1"/>
</dbReference>
<evidence type="ECO:0000256" key="2">
    <source>
        <dbReference type="ARBA" id="ARBA00007025"/>
    </source>
</evidence>
<evidence type="ECO:0000256" key="5">
    <source>
        <dbReference type="ARBA" id="ARBA00022806"/>
    </source>
</evidence>
<evidence type="ECO:0000256" key="7">
    <source>
        <dbReference type="ARBA" id="ARBA00023125"/>
    </source>
</evidence>
<dbReference type="GO" id="GO:0016887">
    <property type="term" value="F:ATP hydrolysis activity"/>
    <property type="evidence" value="ECO:0007669"/>
    <property type="project" value="InterPro"/>
</dbReference>
<keyword evidence="7" id="KW-0238">DNA-binding</keyword>
<organism evidence="12 13">
    <name type="scientific">Plectus sambesii</name>
    <dbReference type="NCBI Taxonomy" id="2011161"/>
    <lineage>
        <taxon>Eukaryota</taxon>
        <taxon>Metazoa</taxon>
        <taxon>Ecdysozoa</taxon>
        <taxon>Nematoda</taxon>
        <taxon>Chromadorea</taxon>
        <taxon>Plectida</taxon>
        <taxon>Plectina</taxon>
        <taxon>Plectoidea</taxon>
        <taxon>Plectidae</taxon>
        <taxon>Plectus</taxon>
    </lineage>
</organism>
<dbReference type="InterPro" id="IPR038718">
    <property type="entry name" value="SNF2-like_sf"/>
</dbReference>
<keyword evidence="12" id="KW-1185">Reference proteome</keyword>
<keyword evidence="4" id="KW-0378">Hydrolase</keyword>
<feature type="region of interest" description="Disordered" evidence="9">
    <location>
        <begin position="1175"/>
        <end position="1194"/>
    </location>
</feature>
<keyword evidence="3" id="KW-0547">Nucleotide-binding</keyword>
<dbReference type="Pfam" id="PF00271">
    <property type="entry name" value="Helicase_C"/>
    <property type="match status" value="1"/>
</dbReference>
<dbReference type="Pfam" id="PF00176">
    <property type="entry name" value="SNF2-rel_dom"/>
    <property type="match status" value="1"/>
</dbReference>
<comment type="subcellular location">
    <subcellularLocation>
        <location evidence="1">Nucleus</location>
    </subcellularLocation>
</comment>
<keyword evidence="6" id="KW-0067">ATP-binding</keyword>
<protein>
    <submittedName>
        <fullName evidence="13">Uncharacterized protein</fullName>
    </submittedName>
</protein>
<dbReference type="CDD" id="cd18793">
    <property type="entry name" value="SF2_C_SNF"/>
    <property type="match status" value="1"/>
</dbReference>
<dbReference type="SMART" id="SM00490">
    <property type="entry name" value="HELICc"/>
    <property type="match status" value="1"/>
</dbReference>
<dbReference type="PANTHER" id="PTHR45797:SF1">
    <property type="entry name" value="HELICASE ARIP4"/>
    <property type="match status" value="1"/>
</dbReference>
<keyword evidence="5" id="KW-0347">Helicase</keyword>
<dbReference type="InterPro" id="IPR027417">
    <property type="entry name" value="P-loop_NTPase"/>
</dbReference>
<feature type="domain" description="Helicase C-terminal" evidence="11">
    <location>
        <begin position="749"/>
        <end position="910"/>
    </location>
</feature>
<dbReference type="InterPro" id="IPR001650">
    <property type="entry name" value="Helicase_C-like"/>
</dbReference>
<feature type="compositionally biased region" description="Acidic residues" evidence="9">
    <location>
        <begin position="150"/>
        <end position="161"/>
    </location>
</feature>
<dbReference type="GO" id="GO:0004386">
    <property type="term" value="F:helicase activity"/>
    <property type="evidence" value="ECO:0007669"/>
    <property type="project" value="UniProtKB-KW"/>
</dbReference>
<comment type="similarity">
    <text evidence="2">Belongs to the SNF2/RAD54 helicase family.</text>
</comment>
<dbReference type="PROSITE" id="PS51194">
    <property type="entry name" value="HELICASE_CTER"/>
    <property type="match status" value="1"/>
</dbReference>
<feature type="region of interest" description="Disordered" evidence="9">
    <location>
        <begin position="267"/>
        <end position="298"/>
    </location>
</feature>
<evidence type="ECO:0000256" key="8">
    <source>
        <dbReference type="ARBA" id="ARBA00023242"/>
    </source>
</evidence>
<reference evidence="13" key="1">
    <citation type="submission" date="2022-11" db="UniProtKB">
        <authorList>
            <consortium name="WormBaseParasite"/>
        </authorList>
    </citation>
    <scope>IDENTIFICATION</scope>
</reference>
<dbReference type="InterPro" id="IPR044574">
    <property type="entry name" value="ARIP4-like"/>
</dbReference>
<dbReference type="GO" id="GO:0005634">
    <property type="term" value="C:nucleus"/>
    <property type="evidence" value="ECO:0007669"/>
    <property type="project" value="UniProtKB-SubCell"/>
</dbReference>
<feature type="compositionally biased region" description="Basic and acidic residues" evidence="9">
    <location>
        <begin position="198"/>
        <end position="219"/>
    </location>
</feature>